<dbReference type="InterPro" id="IPR008831">
    <property type="entry name" value="Mediator_Med31"/>
</dbReference>
<evidence type="ECO:0000256" key="3">
    <source>
        <dbReference type="ARBA" id="ARBA00023015"/>
    </source>
</evidence>
<evidence type="ECO:0000256" key="6">
    <source>
        <dbReference type="ARBA" id="ARBA00023242"/>
    </source>
</evidence>
<keyword evidence="3 7" id="KW-0805">Transcription regulation</keyword>
<comment type="subunit">
    <text evidence="7">Component of the Mediator complex.</text>
</comment>
<dbReference type="Proteomes" id="UP000078348">
    <property type="component" value="Unassembled WGS sequence"/>
</dbReference>
<evidence type="ECO:0000313" key="8">
    <source>
        <dbReference type="EMBL" id="OAO13100.1"/>
    </source>
</evidence>
<dbReference type="PANTHER" id="PTHR13186">
    <property type="entry name" value="MEDIATOR OF RNA POLYMERASE II TRANSCRIPTION SUBUNIT 31"/>
    <property type="match status" value="1"/>
</dbReference>
<dbReference type="Pfam" id="PF05669">
    <property type="entry name" value="Med31"/>
    <property type="match status" value="1"/>
</dbReference>
<evidence type="ECO:0000256" key="4">
    <source>
        <dbReference type="ARBA" id="ARBA00023159"/>
    </source>
</evidence>
<evidence type="ECO:0000256" key="7">
    <source>
        <dbReference type="RuleBase" id="RU364129"/>
    </source>
</evidence>
<keyword evidence="5 7" id="KW-0804">Transcription</keyword>
<dbReference type="Gene3D" id="1.10.10.1340">
    <property type="entry name" value="Mediator of RNA polymerase II, submodule Med31 (Soh1)"/>
    <property type="match status" value="1"/>
</dbReference>
<evidence type="ECO:0000313" key="9">
    <source>
        <dbReference type="Proteomes" id="UP000078348"/>
    </source>
</evidence>
<reference evidence="8 9" key="1">
    <citation type="submission" date="2016-05" db="EMBL/GenBank/DDBJ databases">
        <title>Nuclear genome of Blastocystis sp. subtype 1 NandII.</title>
        <authorList>
            <person name="Gentekaki E."/>
            <person name="Curtis B."/>
            <person name="Stairs C."/>
            <person name="Eme L."/>
            <person name="Herman E."/>
            <person name="Klimes V."/>
            <person name="Arias M.C."/>
            <person name="Elias M."/>
            <person name="Hilliou F."/>
            <person name="Klute M."/>
            <person name="Malik S.-B."/>
            <person name="Pightling A."/>
            <person name="Rachubinski R."/>
            <person name="Salas D."/>
            <person name="Schlacht A."/>
            <person name="Suga H."/>
            <person name="Archibald J."/>
            <person name="Ball S.G."/>
            <person name="Clark G."/>
            <person name="Dacks J."/>
            <person name="Van Der Giezen M."/>
            <person name="Tsaousis A."/>
            <person name="Roger A."/>
        </authorList>
    </citation>
    <scope>NUCLEOTIDE SEQUENCE [LARGE SCALE GENOMIC DNA]</scope>
    <source>
        <strain evidence="9">ATCC 50177 / NandII</strain>
    </source>
</reference>
<dbReference type="AlphaFoldDB" id="A0A196S7T4"/>
<proteinExistence type="inferred from homology"/>
<comment type="similarity">
    <text evidence="2 7">Belongs to the Mediator complex subunit 31 family.</text>
</comment>
<dbReference type="STRING" id="478820.A0A196S7T4"/>
<dbReference type="GO" id="GO:0006355">
    <property type="term" value="P:regulation of DNA-templated transcription"/>
    <property type="evidence" value="ECO:0007669"/>
    <property type="project" value="InterPro"/>
</dbReference>
<evidence type="ECO:0000256" key="5">
    <source>
        <dbReference type="ARBA" id="ARBA00023163"/>
    </source>
</evidence>
<accession>A0A196S7T4</accession>
<comment type="subcellular location">
    <subcellularLocation>
        <location evidence="1 7">Nucleus</location>
    </subcellularLocation>
</comment>
<keyword evidence="6 7" id="KW-0539">Nucleus</keyword>
<protein>
    <recommendedName>
        <fullName evidence="7">Mediator of RNA polymerase II transcription subunit 31</fullName>
    </recommendedName>
</protein>
<dbReference type="GO" id="GO:0003712">
    <property type="term" value="F:transcription coregulator activity"/>
    <property type="evidence" value="ECO:0007669"/>
    <property type="project" value="InterPro"/>
</dbReference>
<dbReference type="InterPro" id="IPR038089">
    <property type="entry name" value="Med31_sf"/>
</dbReference>
<dbReference type="GO" id="GO:0016592">
    <property type="term" value="C:mediator complex"/>
    <property type="evidence" value="ECO:0007669"/>
    <property type="project" value="InterPro"/>
</dbReference>
<sequence>MQQQNQGTLYDFISKREYSKDEYRFMMDLEFVQDLSNVFYLKYLADNKYFDDPAFLAYLKYLLYWKKPEYSRYIIYPQCLYFLEKLQDEAFRYLLCDQNHINFLDLESHLALRKHNEDPRKSESTVN</sequence>
<keyword evidence="9" id="KW-1185">Reference proteome</keyword>
<keyword evidence="4 7" id="KW-0010">Activator</keyword>
<evidence type="ECO:0000256" key="2">
    <source>
        <dbReference type="ARBA" id="ARBA00006378"/>
    </source>
</evidence>
<name>A0A196S7T4_BLAHN</name>
<comment type="function">
    <text evidence="7">Component of the Mediator complex, a coactivator involved in the regulated transcription of nearly all RNA polymerase II-dependent genes. Mediator functions as a bridge to convey information from gene-specific regulatory proteins to the basal RNA polymerase II transcription machinery. Mediator is recruited to promoters by direct interactions with regulatory proteins and serves as a scaffold for the assembly of a functional preinitiation complex with RNA polymerase II and the general transcription factors.</text>
</comment>
<evidence type="ECO:0000256" key="1">
    <source>
        <dbReference type="ARBA" id="ARBA00004123"/>
    </source>
</evidence>
<gene>
    <name evidence="8" type="ORF">AV274_5183</name>
</gene>
<dbReference type="EMBL" id="LXWW01000460">
    <property type="protein sequence ID" value="OAO13100.1"/>
    <property type="molecule type" value="Genomic_DNA"/>
</dbReference>
<comment type="caution">
    <text evidence="8">The sequence shown here is derived from an EMBL/GenBank/DDBJ whole genome shotgun (WGS) entry which is preliminary data.</text>
</comment>
<organism evidence="8 9">
    <name type="scientific">Blastocystis sp. subtype 1 (strain ATCC 50177 / NandII)</name>
    <dbReference type="NCBI Taxonomy" id="478820"/>
    <lineage>
        <taxon>Eukaryota</taxon>
        <taxon>Sar</taxon>
        <taxon>Stramenopiles</taxon>
        <taxon>Bigyra</taxon>
        <taxon>Opalozoa</taxon>
        <taxon>Opalinata</taxon>
        <taxon>Blastocystidae</taxon>
        <taxon>Blastocystis</taxon>
    </lineage>
</organism>
<dbReference type="OrthoDB" id="10257739at2759"/>